<proteinExistence type="predicted"/>
<dbReference type="Proteomes" id="UP000499080">
    <property type="component" value="Unassembled WGS sequence"/>
</dbReference>
<evidence type="ECO:0000259" key="4">
    <source>
        <dbReference type="Pfam" id="PF00292"/>
    </source>
</evidence>
<dbReference type="SUPFAM" id="SSF46689">
    <property type="entry name" value="Homeodomain-like"/>
    <property type="match status" value="1"/>
</dbReference>
<dbReference type="EMBL" id="BGPR01000118">
    <property type="protein sequence ID" value="GBL96282.1"/>
    <property type="molecule type" value="Genomic_DNA"/>
</dbReference>
<dbReference type="Pfam" id="PF00292">
    <property type="entry name" value="PAX"/>
    <property type="match status" value="1"/>
</dbReference>
<feature type="domain" description="Paired" evidence="4">
    <location>
        <begin position="4"/>
        <end position="81"/>
    </location>
</feature>
<dbReference type="InterPro" id="IPR001523">
    <property type="entry name" value="Paired_dom"/>
</dbReference>
<dbReference type="GO" id="GO:0006355">
    <property type="term" value="P:regulation of DNA-templated transcription"/>
    <property type="evidence" value="ECO:0007669"/>
    <property type="project" value="InterPro"/>
</dbReference>
<evidence type="ECO:0000313" key="6">
    <source>
        <dbReference type="Proteomes" id="UP000499080"/>
    </source>
</evidence>
<comment type="caution">
    <text evidence="5">The sequence shown here is derived from an EMBL/GenBank/DDBJ whole genome shotgun (WGS) entry which is preliminary data.</text>
</comment>
<evidence type="ECO:0000256" key="1">
    <source>
        <dbReference type="ARBA" id="ARBA00004123"/>
    </source>
</evidence>
<dbReference type="GO" id="GO:0005634">
    <property type="term" value="C:nucleus"/>
    <property type="evidence" value="ECO:0007669"/>
    <property type="project" value="UniProtKB-SubCell"/>
</dbReference>
<evidence type="ECO:0000256" key="3">
    <source>
        <dbReference type="SAM" id="MobiDB-lite"/>
    </source>
</evidence>
<dbReference type="OrthoDB" id="9979538at2759"/>
<organism evidence="5 6">
    <name type="scientific">Araneus ventricosus</name>
    <name type="common">Orbweaver spider</name>
    <name type="synonym">Epeira ventricosa</name>
    <dbReference type="NCBI Taxonomy" id="182803"/>
    <lineage>
        <taxon>Eukaryota</taxon>
        <taxon>Metazoa</taxon>
        <taxon>Ecdysozoa</taxon>
        <taxon>Arthropoda</taxon>
        <taxon>Chelicerata</taxon>
        <taxon>Arachnida</taxon>
        <taxon>Araneae</taxon>
        <taxon>Araneomorphae</taxon>
        <taxon>Entelegynae</taxon>
        <taxon>Araneoidea</taxon>
        <taxon>Araneidae</taxon>
        <taxon>Araneus</taxon>
    </lineage>
</organism>
<dbReference type="PANTHER" id="PTHR46068:SF1">
    <property type="entry name" value="TRANSPOSASE IS30-LIKE HTH DOMAIN-CONTAINING PROTEIN"/>
    <property type="match status" value="1"/>
</dbReference>
<gene>
    <name evidence="5" type="ORF">AVEN_118809_1</name>
</gene>
<name>A0A4Y2BVR4_ARAVE</name>
<dbReference type="InterPro" id="IPR009057">
    <property type="entry name" value="Homeodomain-like_sf"/>
</dbReference>
<keyword evidence="6" id="KW-1185">Reference proteome</keyword>
<evidence type="ECO:0000256" key="2">
    <source>
        <dbReference type="ARBA" id="ARBA00022724"/>
    </source>
</evidence>
<evidence type="ECO:0000313" key="5">
    <source>
        <dbReference type="EMBL" id="GBL96282.1"/>
    </source>
</evidence>
<sequence length="125" mass="14544">MSSKRSAILELFKRGKQQCEIVHLLNVSRQTVSDTICHFKELGNDGRHPGSGRKHTVNTSKNRKAIKKRVQRNPRVSTRKIGYDMGISDQLVRRMAKTELELKPYKFQKVQLLTEKNKLVRLQRC</sequence>
<keyword evidence="2" id="KW-0563">Paired box</keyword>
<protein>
    <recommendedName>
        <fullName evidence="4">Paired domain-containing protein</fullName>
    </recommendedName>
</protein>
<dbReference type="Gene3D" id="1.10.10.10">
    <property type="entry name" value="Winged helix-like DNA-binding domain superfamily/Winged helix DNA-binding domain"/>
    <property type="match status" value="1"/>
</dbReference>
<reference evidence="5 6" key="1">
    <citation type="journal article" date="2019" name="Sci. Rep.">
        <title>Orb-weaving spider Araneus ventricosus genome elucidates the spidroin gene catalogue.</title>
        <authorList>
            <person name="Kono N."/>
            <person name="Nakamura H."/>
            <person name="Ohtoshi R."/>
            <person name="Moran D.A.P."/>
            <person name="Shinohara A."/>
            <person name="Yoshida Y."/>
            <person name="Fujiwara M."/>
            <person name="Mori M."/>
            <person name="Tomita M."/>
            <person name="Arakawa K."/>
        </authorList>
    </citation>
    <scope>NUCLEOTIDE SEQUENCE [LARGE SCALE GENOMIC DNA]</scope>
</reference>
<feature type="region of interest" description="Disordered" evidence="3">
    <location>
        <begin position="44"/>
        <end position="73"/>
    </location>
</feature>
<dbReference type="GO" id="GO:0003677">
    <property type="term" value="F:DNA binding"/>
    <property type="evidence" value="ECO:0007669"/>
    <property type="project" value="InterPro"/>
</dbReference>
<feature type="compositionally biased region" description="Basic residues" evidence="3">
    <location>
        <begin position="50"/>
        <end position="72"/>
    </location>
</feature>
<dbReference type="AlphaFoldDB" id="A0A4Y2BVR4"/>
<accession>A0A4Y2BVR4</accession>
<dbReference type="PANTHER" id="PTHR46068">
    <property type="entry name" value="PROTEIN CBG27172"/>
    <property type="match status" value="1"/>
</dbReference>
<dbReference type="InterPro" id="IPR036388">
    <property type="entry name" value="WH-like_DNA-bd_sf"/>
</dbReference>
<comment type="subcellular location">
    <subcellularLocation>
        <location evidence="1">Nucleus</location>
    </subcellularLocation>
</comment>